<evidence type="ECO:0000313" key="1">
    <source>
        <dbReference type="EMBL" id="KAI5672913.1"/>
    </source>
</evidence>
<gene>
    <name evidence="1" type="ORF">M9H77_13277</name>
</gene>
<dbReference type="EMBL" id="CM044703">
    <property type="protein sequence ID" value="KAI5672913.1"/>
    <property type="molecule type" value="Genomic_DNA"/>
</dbReference>
<protein>
    <submittedName>
        <fullName evidence="1">Uncharacterized protein</fullName>
    </submittedName>
</protein>
<reference evidence="2" key="1">
    <citation type="journal article" date="2023" name="Nat. Plants">
        <title>Single-cell RNA sequencing provides a high-resolution roadmap for understanding the multicellular compartmentation of specialized metabolism.</title>
        <authorList>
            <person name="Sun S."/>
            <person name="Shen X."/>
            <person name="Li Y."/>
            <person name="Li Y."/>
            <person name="Wang S."/>
            <person name="Li R."/>
            <person name="Zhang H."/>
            <person name="Shen G."/>
            <person name="Guo B."/>
            <person name="Wei J."/>
            <person name="Xu J."/>
            <person name="St-Pierre B."/>
            <person name="Chen S."/>
            <person name="Sun C."/>
        </authorList>
    </citation>
    <scope>NUCLEOTIDE SEQUENCE [LARGE SCALE GENOMIC DNA]</scope>
</reference>
<proteinExistence type="predicted"/>
<keyword evidence="2" id="KW-1185">Reference proteome</keyword>
<dbReference type="Proteomes" id="UP001060085">
    <property type="component" value="Linkage Group LG03"/>
</dbReference>
<name>A0ACC0BJW3_CATRO</name>
<organism evidence="1 2">
    <name type="scientific">Catharanthus roseus</name>
    <name type="common">Madagascar periwinkle</name>
    <name type="synonym">Vinca rosea</name>
    <dbReference type="NCBI Taxonomy" id="4058"/>
    <lineage>
        <taxon>Eukaryota</taxon>
        <taxon>Viridiplantae</taxon>
        <taxon>Streptophyta</taxon>
        <taxon>Embryophyta</taxon>
        <taxon>Tracheophyta</taxon>
        <taxon>Spermatophyta</taxon>
        <taxon>Magnoliopsida</taxon>
        <taxon>eudicotyledons</taxon>
        <taxon>Gunneridae</taxon>
        <taxon>Pentapetalae</taxon>
        <taxon>asterids</taxon>
        <taxon>lamiids</taxon>
        <taxon>Gentianales</taxon>
        <taxon>Apocynaceae</taxon>
        <taxon>Rauvolfioideae</taxon>
        <taxon>Vinceae</taxon>
        <taxon>Catharanthinae</taxon>
        <taxon>Catharanthus</taxon>
    </lineage>
</organism>
<accession>A0ACC0BJW3</accession>
<comment type="caution">
    <text evidence="1">The sequence shown here is derived from an EMBL/GenBank/DDBJ whole genome shotgun (WGS) entry which is preliminary data.</text>
</comment>
<sequence>MEGEIMKVIEYWIEGEIGNFIKVWISVYISLSYCYFIGKIVPKGIKRLIPILPVIFLFLILPLNLHTMHLGITTAFFISWLSNFKLLMFSFDKGLLSDPSISLPRFLAVACLPIKIQQQQTKSHKITDHRNQHHHHKSVFINYGIKGFLLASMIKIYDYSDKIHPNIILVLYCFHIYFALEIILGIAAAVARGVVGVELEPTFNEPLLSTSLQDFWGRRWNIMVNRILRPSVYDPVLTLSNKFLDRQWAPLPAVFCTFVVSGLMHELIFYYMGRRKPSGNITLFFLIHGLCLVTEVAVKKAVNGRWELPRALETVLVAGFVIGTGIWLFLPEMLQFNADVRAFEEYAAVGAFAKDVARALTFIPSKNSTRVL</sequence>
<evidence type="ECO:0000313" key="2">
    <source>
        <dbReference type="Proteomes" id="UP001060085"/>
    </source>
</evidence>